<reference evidence="1 2" key="1">
    <citation type="submission" date="2021-01" db="EMBL/GenBank/DDBJ databases">
        <title>Whole genome shotgun sequence of Actinoplanes couchii NBRC 106145.</title>
        <authorList>
            <person name="Komaki H."/>
            <person name="Tamura T."/>
        </authorList>
    </citation>
    <scope>NUCLEOTIDE SEQUENCE [LARGE SCALE GENOMIC DNA]</scope>
    <source>
        <strain evidence="1 2">NBRC 106145</strain>
    </source>
</reference>
<gene>
    <name evidence="1" type="ORF">Aco03nite_055890</name>
</gene>
<name>A0ABQ3XFA6_9ACTN</name>
<proteinExistence type="predicted"/>
<sequence>MTTYVTAGFVTGPRWVPPEKYGSRGRLPAEVATVSECLVDFVSPVRDWWLEPWFESVGEAREHPGHILSMSVPADQAAALTELMTGWIGDRPHPMIGNLARGAPAPDGSELGFEVLGFEAGRFHTWLCYSLLDETDVQPNGNGLIGTLAEAQGVADLISEEGFGPEEVTWFPARIAEH</sequence>
<dbReference type="EMBL" id="BOMG01000069">
    <property type="protein sequence ID" value="GID57185.1"/>
    <property type="molecule type" value="Genomic_DNA"/>
</dbReference>
<keyword evidence="2" id="KW-1185">Reference proteome</keyword>
<accession>A0ABQ3XFA6</accession>
<dbReference type="Proteomes" id="UP000612282">
    <property type="component" value="Unassembled WGS sequence"/>
</dbReference>
<organism evidence="1 2">
    <name type="scientific">Actinoplanes couchii</name>
    <dbReference type="NCBI Taxonomy" id="403638"/>
    <lineage>
        <taxon>Bacteria</taxon>
        <taxon>Bacillati</taxon>
        <taxon>Actinomycetota</taxon>
        <taxon>Actinomycetes</taxon>
        <taxon>Micromonosporales</taxon>
        <taxon>Micromonosporaceae</taxon>
        <taxon>Actinoplanes</taxon>
    </lineage>
</organism>
<dbReference type="RefSeq" id="WP_203799616.1">
    <property type="nucleotide sequence ID" value="NZ_BAAAQE010000092.1"/>
</dbReference>
<evidence type="ECO:0000313" key="1">
    <source>
        <dbReference type="EMBL" id="GID57185.1"/>
    </source>
</evidence>
<protein>
    <submittedName>
        <fullName evidence="1">Uncharacterized protein</fullName>
    </submittedName>
</protein>
<comment type="caution">
    <text evidence="1">The sequence shown here is derived from an EMBL/GenBank/DDBJ whole genome shotgun (WGS) entry which is preliminary data.</text>
</comment>
<evidence type="ECO:0000313" key="2">
    <source>
        <dbReference type="Proteomes" id="UP000612282"/>
    </source>
</evidence>